<proteinExistence type="predicted"/>
<dbReference type="Gene3D" id="1.25.40.20">
    <property type="entry name" value="Ankyrin repeat-containing domain"/>
    <property type="match status" value="1"/>
</dbReference>
<dbReference type="Pfam" id="PF12796">
    <property type="entry name" value="Ank_2"/>
    <property type="match status" value="1"/>
</dbReference>
<keyword evidence="2 3" id="KW-0040">ANK repeat</keyword>
<evidence type="ECO:0000256" key="3">
    <source>
        <dbReference type="PROSITE-ProRule" id="PRU00023"/>
    </source>
</evidence>
<organism evidence="5 6">
    <name type="scientific">Ralstonia insidiosa</name>
    <dbReference type="NCBI Taxonomy" id="190721"/>
    <lineage>
        <taxon>Bacteria</taxon>
        <taxon>Pseudomonadati</taxon>
        <taxon>Pseudomonadota</taxon>
        <taxon>Betaproteobacteria</taxon>
        <taxon>Burkholderiales</taxon>
        <taxon>Burkholderiaceae</taxon>
        <taxon>Ralstonia</taxon>
    </lineage>
</organism>
<keyword evidence="1" id="KW-0677">Repeat</keyword>
<dbReference type="KEGG" id="rin:ACS15_3968"/>
<evidence type="ECO:0000256" key="4">
    <source>
        <dbReference type="SAM" id="MobiDB-lite"/>
    </source>
</evidence>
<feature type="repeat" description="ANK" evidence="3">
    <location>
        <begin position="365"/>
        <end position="397"/>
    </location>
</feature>
<dbReference type="InterPro" id="IPR002110">
    <property type="entry name" value="Ankyrin_rpt"/>
</dbReference>
<protein>
    <submittedName>
        <fullName evidence="5">Ankyrin repeats family protein</fullName>
    </submittedName>
</protein>
<dbReference type="SUPFAM" id="SSF48403">
    <property type="entry name" value="Ankyrin repeat"/>
    <property type="match status" value="1"/>
</dbReference>
<dbReference type="InterPro" id="IPR036770">
    <property type="entry name" value="Ankyrin_rpt-contain_sf"/>
</dbReference>
<sequence length="432" mass="47375">MALESATLAVAARSAEPASPEASEKQCEAVIDGDIQRLRTLNEPPQPFLKCPHTVFTLAKIATENLRQDDWLAFRDLARPEDRAELNNMRLEFFIGLAPNQLQVKPVLRGIELLLDDGATPMRDGKYAWGEVGRLLQVLGNGRVTPEDSAQVAHIFLDRLLDKAPAEQTANLSTLWSGIVDLPEPQRGDALQRLKAKFGQFTPHRDAWQRDPGVSYPLRSADIAVAIRKRAPIGVVRTLLDLREPAPPEMAVWDDAIHAGRLDILETLIQRGYALPMQRHATGVWTSPLMSSAQVAIKGDTRALEMLIGMSPQPLIPDEVNQRMKTVLFQALDTIPEAQLRHINDQLNAMSPSSRVADVTARDPRGYSLLVRAAAYGDLPLTKSLLDAGADPNAKSPAGFTALAYARCYGHPEVAQLLLQKSPTAQADGCPR</sequence>
<dbReference type="InterPro" id="IPR050889">
    <property type="entry name" value="Dendritic_Spine_Reg/Scaffold"/>
</dbReference>
<reference evidence="5 6" key="1">
    <citation type="submission" date="2015-09" db="EMBL/GenBank/DDBJ databases">
        <authorList>
            <person name="Xu Y."/>
            <person name="Nagy A."/>
            <person name="Liu N.T."/>
            <person name="Nou X."/>
        </authorList>
    </citation>
    <scope>NUCLEOTIDE SEQUENCE [LARGE SCALE GENOMIC DNA]</scope>
    <source>
        <strain evidence="5 6">FC1138</strain>
    </source>
</reference>
<accession>A0AAC9BLU3</accession>
<evidence type="ECO:0000313" key="5">
    <source>
        <dbReference type="EMBL" id="ANH75379.1"/>
    </source>
</evidence>
<evidence type="ECO:0000313" key="6">
    <source>
        <dbReference type="Proteomes" id="UP000077927"/>
    </source>
</evidence>
<gene>
    <name evidence="5" type="ORF">ACS15_3968</name>
</gene>
<name>A0AAC9BLU3_9RALS</name>
<dbReference type="EMBL" id="CP012606">
    <property type="protein sequence ID" value="ANH75379.1"/>
    <property type="molecule type" value="Genomic_DNA"/>
</dbReference>
<dbReference type="SMART" id="SM00248">
    <property type="entry name" value="ANK"/>
    <property type="match status" value="2"/>
</dbReference>
<dbReference type="Proteomes" id="UP000077927">
    <property type="component" value="Chromosome 2"/>
</dbReference>
<dbReference type="PANTHER" id="PTHR24166">
    <property type="entry name" value="ROLLING PEBBLES, ISOFORM B"/>
    <property type="match status" value="1"/>
</dbReference>
<evidence type="ECO:0000256" key="1">
    <source>
        <dbReference type="ARBA" id="ARBA00022737"/>
    </source>
</evidence>
<evidence type="ECO:0000256" key="2">
    <source>
        <dbReference type="ARBA" id="ARBA00023043"/>
    </source>
</evidence>
<feature type="compositionally biased region" description="Low complexity" evidence="4">
    <location>
        <begin position="9"/>
        <end position="21"/>
    </location>
</feature>
<feature type="region of interest" description="Disordered" evidence="4">
    <location>
        <begin position="1"/>
        <end position="25"/>
    </location>
</feature>
<dbReference type="PANTHER" id="PTHR24166:SF48">
    <property type="entry name" value="PROTEIN VAPYRIN"/>
    <property type="match status" value="1"/>
</dbReference>
<dbReference type="AlphaFoldDB" id="A0AAC9BLU3"/>
<dbReference type="PROSITE" id="PS50297">
    <property type="entry name" value="ANK_REP_REGION"/>
    <property type="match status" value="1"/>
</dbReference>
<dbReference type="PROSITE" id="PS50088">
    <property type="entry name" value="ANK_REPEAT"/>
    <property type="match status" value="1"/>
</dbReference>